<dbReference type="SUPFAM" id="SSF51735">
    <property type="entry name" value="NAD(P)-binding Rossmann-fold domains"/>
    <property type="match status" value="1"/>
</dbReference>
<dbReference type="PANTHER" id="PTHR42820">
    <property type="entry name" value="SHORT-CHAIN DEHYDROGENASE REDUCTASE"/>
    <property type="match status" value="1"/>
</dbReference>
<keyword evidence="2" id="KW-1185">Reference proteome</keyword>
<accession>A0ABT6KSI4</accession>
<dbReference type="PRINTS" id="PR00081">
    <property type="entry name" value="GDHRDH"/>
</dbReference>
<evidence type="ECO:0000313" key="2">
    <source>
        <dbReference type="Proteomes" id="UP001160130"/>
    </source>
</evidence>
<name>A0ABT6KSI4_9MYCO</name>
<dbReference type="InterPro" id="IPR002347">
    <property type="entry name" value="SDR_fam"/>
</dbReference>
<dbReference type="NCBIfam" id="NF005559">
    <property type="entry name" value="PRK07231.1"/>
    <property type="match status" value="1"/>
</dbReference>
<dbReference type="Proteomes" id="UP001160130">
    <property type="component" value="Unassembled WGS sequence"/>
</dbReference>
<dbReference type="EMBL" id="JARXVE010000001">
    <property type="protein sequence ID" value="MDH6193703.1"/>
    <property type="molecule type" value="Genomic_DNA"/>
</dbReference>
<dbReference type="PRINTS" id="PR00080">
    <property type="entry name" value="SDRFAMILY"/>
</dbReference>
<organism evidence="1 2">
    <name type="scientific">Mycolicibacterium frederiksbergense</name>
    <dbReference type="NCBI Taxonomy" id="117567"/>
    <lineage>
        <taxon>Bacteria</taxon>
        <taxon>Bacillati</taxon>
        <taxon>Actinomycetota</taxon>
        <taxon>Actinomycetes</taxon>
        <taxon>Mycobacteriales</taxon>
        <taxon>Mycobacteriaceae</taxon>
        <taxon>Mycolicibacterium</taxon>
    </lineage>
</organism>
<gene>
    <name evidence="1" type="ORF">M2272_000324</name>
</gene>
<dbReference type="RefSeq" id="WP_280830388.1">
    <property type="nucleotide sequence ID" value="NZ_JARXVE010000001.1"/>
</dbReference>
<proteinExistence type="predicted"/>
<dbReference type="PANTHER" id="PTHR42820:SF1">
    <property type="entry name" value="SHORT-CHAIN DEHYDROGENASE_REDUCTASE FAMILY PROTEIN"/>
    <property type="match status" value="1"/>
</dbReference>
<dbReference type="Gene3D" id="3.40.50.720">
    <property type="entry name" value="NAD(P)-binding Rossmann-like Domain"/>
    <property type="match status" value="1"/>
</dbReference>
<reference evidence="1 2" key="1">
    <citation type="submission" date="2023-04" db="EMBL/GenBank/DDBJ databases">
        <title>Forest soil microbial communities from Buena Vista Peninsula, Colon Province, Panama.</title>
        <authorList>
            <person name="Bouskill N."/>
        </authorList>
    </citation>
    <scope>NUCLEOTIDE SEQUENCE [LARGE SCALE GENOMIC DNA]</scope>
    <source>
        <strain evidence="1 2">AC80</strain>
    </source>
</reference>
<comment type="caution">
    <text evidence="1">The sequence shown here is derived from an EMBL/GenBank/DDBJ whole genome shotgun (WGS) entry which is preliminary data.</text>
</comment>
<evidence type="ECO:0000313" key="1">
    <source>
        <dbReference type="EMBL" id="MDH6193703.1"/>
    </source>
</evidence>
<dbReference type="Pfam" id="PF13561">
    <property type="entry name" value="adh_short_C2"/>
    <property type="match status" value="1"/>
</dbReference>
<sequence length="299" mass="30737">MFTEPLPTSDVRQLTEAKTDSTLAGKVAVVTGATGGLGAAAAEAFAAHGACVLISGRQVDRGESLAARLGSSVAFHRADVADESQVRGLIEHALERFGRLDVLINNAGTSGTLGSVEELDLDAFADTLRVHVLGMAAGIKYAAKHMSAQGAGSIVNVASLGGHVAGWTPVDYSVAKAAVLQLTRCAAVELGERGVRVNSISPGPIPTGIQLKTTGIDSDRAEQAAPALEAMFASALPTWQPMKRVGRPDDVAAALLWLASDASSFINGQDLAIDGGICAGRPASVSANDYLQLSQLLKQ</sequence>
<protein>
    <submittedName>
        <fullName evidence="1">NAD(P)-dependent dehydrogenase (Short-subunit alcohol dehydrogenase family)</fullName>
    </submittedName>
</protein>
<dbReference type="InterPro" id="IPR036291">
    <property type="entry name" value="NAD(P)-bd_dom_sf"/>
</dbReference>